<evidence type="ECO:0000256" key="1">
    <source>
        <dbReference type="ARBA" id="ARBA00006817"/>
    </source>
</evidence>
<sequence>MSPVDAIFKALSDPTRRALLDSLRKRDGQTLTELEAGLGMTRFGVMKHLAVLEDANLVITRKAGRFKYHYLNAAPIQEVADRWIAPYAKPLARFAMDLKNVLEGPKPMRERPTFVLETFIKTTPEKLWEALTNPQTTSLYYFGTNLKSDLTPGGPFQYYKPDGTLMLDGEVIEVDPMKKIVSTFIPIWEEAEPTRVTFDIEPMGEVVKFTITHHDVDKTAKGVATGWSQIASSLKSLLETGVPITYPQSM</sequence>
<dbReference type="EMBL" id="BSNS01000011">
    <property type="protein sequence ID" value="GLQ55078.1"/>
    <property type="molecule type" value="Genomic_DNA"/>
</dbReference>
<dbReference type="NCBIfam" id="NF033788">
    <property type="entry name" value="HTH_metalloreg"/>
    <property type="match status" value="1"/>
</dbReference>
<organism evidence="3 4">
    <name type="scientific">Devosia nitrariae</name>
    <dbReference type="NCBI Taxonomy" id="2071872"/>
    <lineage>
        <taxon>Bacteria</taxon>
        <taxon>Pseudomonadati</taxon>
        <taxon>Pseudomonadota</taxon>
        <taxon>Alphaproteobacteria</taxon>
        <taxon>Hyphomicrobiales</taxon>
        <taxon>Devosiaceae</taxon>
        <taxon>Devosia</taxon>
    </lineage>
</organism>
<proteinExistence type="inferred from homology"/>
<dbReference type="RefSeq" id="WP_348523221.1">
    <property type="nucleotide sequence ID" value="NZ_BSNS01000011.1"/>
</dbReference>
<feature type="domain" description="HTH arsR-type" evidence="2">
    <location>
        <begin position="1"/>
        <end position="91"/>
    </location>
</feature>
<reference evidence="4" key="1">
    <citation type="journal article" date="2019" name="Int. J. Syst. Evol. Microbiol.">
        <title>The Global Catalogue of Microorganisms (GCM) 10K type strain sequencing project: providing services to taxonomists for standard genome sequencing and annotation.</title>
        <authorList>
            <consortium name="The Broad Institute Genomics Platform"/>
            <consortium name="The Broad Institute Genome Sequencing Center for Infectious Disease"/>
            <person name="Wu L."/>
            <person name="Ma J."/>
        </authorList>
    </citation>
    <scope>NUCLEOTIDE SEQUENCE [LARGE SCALE GENOMIC DNA]</scope>
    <source>
        <strain evidence="4">NBRC 112416</strain>
    </source>
</reference>
<gene>
    <name evidence="3" type="ORF">GCM10010862_23370</name>
</gene>
<dbReference type="Pfam" id="PF08327">
    <property type="entry name" value="AHSA1"/>
    <property type="match status" value="1"/>
</dbReference>
<dbReference type="PROSITE" id="PS50987">
    <property type="entry name" value="HTH_ARSR_2"/>
    <property type="match status" value="1"/>
</dbReference>
<keyword evidence="4" id="KW-1185">Reference proteome</keyword>
<evidence type="ECO:0000313" key="4">
    <source>
        <dbReference type="Proteomes" id="UP001156691"/>
    </source>
</evidence>
<dbReference type="CDD" id="cd00090">
    <property type="entry name" value="HTH_ARSR"/>
    <property type="match status" value="1"/>
</dbReference>
<dbReference type="InterPro" id="IPR036390">
    <property type="entry name" value="WH_DNA-bd_sf"/>
</dbReference>
<dbReference type="PRINTS" id="PR00778">
    <property type="entry name" value="HTHARSR"/>
</dbReference>
<comment type="caution">
    <text evidence="3">The sequence shown here is derived from an EMBL/GenBank/DDBJ whole genome shotgun (WGS) entry which is preliminary data.</text>
</comment>
<dbReference type="Proteomes" id="UP001156691">
    <property type="component" value="Unassembled WGS sequence"/>
</dbReference>
<dbReference type="SMART" id="SM00418">
    <property type="entry name" value="HTH_ARSR"/>
    <property type="match status" value="1"/>
</dbReference>
<dbReference type="InterPro" id="IPR001845">
    <property type="entry name" value="HTH_ArsR_DNA-bd_dom"/>
</dbReference>
<dbReference type="SUPFAM" id="SSF55961">
    <property type="entry name" value="Bet v1-like"/>
    <property type="match status" value="1"/>
</dbReference>
<comment type="similarity">
    <text evidence="1">Belongs to the AHA1 family.</text>
</comment>
<dbReference type="PANTHER" id="PTHR38600:SF1">
    <property type="entry name" value="TRANSCRIPTIONAL REGULATORY PROTEIN"/>
    <property type="match status" value="1"/>
</dbReference>
<dbReference type="InterPro" id="IPR013538">
    <property type="entry name" value="ASHA1/2-like_C"/>
</dbReference>
<name>A0ABQ5W4V9_9HYPH</name>
<dbReference type="InterPro" id="IPR036388">
    <property type="entry name" value="WH-like_DNA-bd_sf"/>
</dbReference>
<evidence type="ECO:0000313" key="3">
    <source>
        <dbReference type="EMBL" id="GLQ55078.1"/>
    </source>
</evidence>
<dbReference type="InterPro" id="IPR011991">
    <property type="entry name" value="ArsR-like_HTH"/>
</dbReference>
<dbReference type="Gene3D" id="3.30.530.20">
    <property type="match status" value="1"/>
</dbReference>
<accession>A0ABQ5W4V9</accession>
<protein>
    <submittedName>
        <fullName evidence="3">Transcriptional regulator, ArsR family protein</fullName>
    </submittedName>
</protein>
<evidence type="ECO:0000259" key="2">
    <source>
        <dbReference type="PROSITE" id="PS50987"/>
    </source>
</evidence>
<dbReference type="InterPro" id="IPR023393">
    <property type="entry name" value="START-like_dom_sf"/>
</dbReference>
<dbReference type="CDD" id="cd08893">
    <property type="entry name" value="SRPBCC_CalC_Aha1-like_GntR-HTH"/>
    <property type="match status" value="1"/>
</dbReference>
<dbReference type="Pfam" id="PF12840">
    <property type="entry name" value="HTH_20"/>
    <property type="match status" value="1"/>
</dbReference>
<dbReference type="SUPFAM" id="SSF46785">
    <property type="entry name" value="Winged helix' DNA-binding domain"/>
    <property type="match status" value="1"/>
</dbReference>
<dbReference type="Gene3D" id="1.10.10.10">
    <property type="entry name" value="Winged helix-like DNA-binding domain superfamily/Winged helix DNA-binding domain"/>
    <property type="match status" value="1"/>
</dbReference>
<dbReference type="PANTHER" id="PTHR38600">
    <property type="entry name" value="TRANSCRIPTIONAL REGULATORY PROTEIN"/>
    <property type="match status" value="1"/>
</dbReference>